<evidence type="ECO:0000313" key="2">
    <source>
        <dbReference type="EMBL" id="GGH35535.1"/>
    </source>
</evidence>
<reference evidence="2" key="2">
    <citation type="submission" date="2020-09" db="EMBL/GenBank/DDBJ databases">
        <authorList>
            <person name="Sun Q."/>
            <person name="Zhou Y."/>
        </authorList>
    </citation>
    <scope>NUCLEOTIDE SEQUENCE</scope>
    <source>
        <strain evidence="2">CGMCC 1.15794</strain>
    </source>
</reference>
<keyword evidence="3" id="KW-1185">Reference proteome</keyword>
<dbReference type="InterPro" id="IPR049874">
    <property type="entry name" value="ROK_cs"/>
</dbReference>
<dbReference type="SUPFAM" id="SSF46785">
    <property type="entry name" value="Winged helix' DNA-binding domain"/>
    <property type="match status" value="1"/>
</dbReference>
<dbReference type="PROSITE" id="PS01125">
    <property type="entry name" value="ROK"/>
    <property type="match status" value="1"/>
</dbReference>
<dbReference type="PANTHER" id="PTHR18964:SF173">
    <property type="entry name" value="GLUCOKINASE"/>
    <property type="match status" value="1"/>
</dbReference>
<dbReference type="AlphaFoldDB" id="A0A917ML19"/>
<protein>
    <submittedName>
        <fullName evidence="2">Sugar kinase</fullName>
    </submittedName>
</protein>
<evidence type="ECO:0000313" key="3">
    <source>
        <dbReference type="Proteomes" id="UP000657592"/>
    </source>
</evidence>
<accession>A0A917ML19</accession>
<dbReference type="Pfam" id="PF00480">
    <property type="entry name" value="ROK"/>
    <property type="match status" value="1"/>
</dbReference>
<sequence>MQTNTRGAGDLFQLLRDGRARTRGELMEETGLARTTVVGRIAALIELGLVSPAGIGASSGGRPPATLAFNPACRLVIGVDLGATHGGVGITDLNGAVLARRQEPLDISDGPQPVLDWALDTAEQLLADIGRDPEDLLGIGVGVPGPVEHSSGRPIRPPIMPGWDGFDIPEYVRRRFSVSVLVDNDVNILALGERATTWPNVDDLLFIKVSTGIGAGIISGGVLQRGAQGAAGDIGHVQVPHGRDEDDLEATASAPALAAQLSRAIGDRIAPRDVVDRIRVGDPAAISAAREAGRAIGEVTAICVSMLNPSTVVIGGRLGVLVQEIIAGIREVVYRRAIPLATQHLNIVPAQGGVDAGIRGAALMVIEDRLAPDTIDAMLDGASTRGAR</sequence>
<reference evidence="2" key="1">
    <citation type="journal article" date="2014" name="Int. J. Syst. Evol. Microbiol.">
        <title>Complete genome sequence of Corynebacterium casei LMG S-19264T (=DSM 44701T), isolated from a smear-ripened cheese.</title>
        <authorList>
            <consortium name="US DOE Joint Genome Institute (JGI-PGF)"/>
            <person name="Walter F."/>
            <person name="Albersmeier A."/>
            <person name="Kalinowski J."/>
            <person name="Ruckert C."/>
        </authorList>
    </citation>
    <scope>NUCLEOTIDE SEQUENCE</scope>
    <source>
        <strain evidence="2">CGMCC 1.15794</strain>
    </source>
</reference>
<organism evidence="2 3">
    <name type="scientific">Microbacterium album</name>
    <dbReference type="NCBI Taxonomy" id="2053191"/>
    <lineage>
        <taxon>Bacteria</taxon>
        <taxon>Bacillati</taxon>
        <taxon>Actinomycetota</taxon>
        <taxon>Actinomycetes</taxon>
        <taxon>Micrococcales</taxon>
        <taxon>Microbacteriaceae</taxon>
        <taxon>Microbacterium</taxon>
    </lineage>
</organism>
<dbReference type="Proteomes" id="UP000657592">
    <property type="component" value="Unassembled WGS sequence"/>
</dbReference>
<dbReference type="CDD" id="cd23763">
    <property type="entry name" value="ASKHA_ATPase_ROK"/>
    <property type="match status" value="1"/>
</dbReference>
<proteinExistence type="inferred from homology"/>
<dbReference type="InterPro" id="IPR036388">
    <property type="entry name" value="WH-like_DNA-bd_sf"/>
</dbReference>
<dbReference type="InterPro" id="IPR036390">
    <property type="entry name" value="WH_DNA-bd_sf"/>
</dbReference>
<dbReference type="Gene3D" id="3.30.420.40">
    <property type="match status" value="2"/>
</dbReference>
<gene>
    <name evidence="2" type="ORF">GCM10010921_04000</name>
</gene>
<comment type="similarity">
    <text evidence="1">Belongs to the ROK (NagC/XylR) family.</text>
</comment>
<dbReference type="GO" id="GO:0016301">
    <property type="term" value="F:kinase activity"/>
    <property type="evidence" value="ECO:0007669"/>
    <property type="project" value="UniProtKB-KW"/>
</dbReference>
<dbReference type="Gene3D" id="1.10.10.10">
    <property type="entry name" value="Winged helix-like DNA-binding domain superfamily/Winged helix DNA-binding domain"/>
    <property type="match status" value="1"/>
</dbReference>
<dbReference type="PANTHER" id="PTHR18964">
    <property type="entry name" value="ROK (REPRESSOR, ORF, KINASE) FAMILY"/>
    <property type="match status" value="1"/>
</dbReference>
<name>A0A917ML19_9MICO</name>
<dbReference type="SUPFAM" id="SSF53067">
    <property type="entry name" value="Actin-like ATPase domain"/>
    <property type="match status" value="1"/>
</dbReference>
<evidence type="ECO:0000256" key="1">
    <source>
        <dbReference type="ARBA" id="ARBA00006479"/>
    </source>
</evidence>
<dbReference type="InterPro" id="IPR000600">
    <property type="entry name" value="ROK"/>
</dbReference>
<keyword evidence="2" id="KW-0808">Transferase</keyword>
<dbReference type="EMBL" id="BMJY01000001">
    <property type="protein sequence ID" value="GGH35535.1"/>
    <property type="molecule type" value="Genomic_DNA"/>
</dbReference>
<comment type="caution">
    <text evidence="2">The sequence shown here is derived from an EMBL/GenBank/DDBJ whole genome shotgun (WGS) entry which is preliminary data.</text>
</comment>
<dbReference type="InterPro" id="IPR043129">
    <property type="entry name" value="ATPase_NBD"/>
</dbReference>
<dbReference type="RefSeq" id="WP_229663006.1">
    <property type="nucleotide sequence ID" value="NZ_BMJY01000001.1"/>
</dbReference>
<keyword evidence="2" id="KW-0418">Kinase</keyword>